<dbReference type="GO" id="GO:0046872">
    <property type="term" value="F:metal ion binding"/>
    <property type="evidence" value="ECO:0007669"/>
    <property type="project" value="InterPro"/>
</dbReference>
<dbReference type="InterPro" id="IPR001670">
    <property type="entry name" value="ADH_Fe/GldA"/>
</dbReference>
<dbReference type="KEGG" id="ccro:CMC5_082140"/>
<proteinExistence type="inferred from homology"/>
<comment type="similarity">
    <text evidence="1">Belongs to the iron-containing alcohol dehydrogenase family.</text>
</comment>
<sequence length="388" mass="39803">MAADLPLKPFGYTAPQIHFGAGALSRLGSALRGLGASRALLVCDAHLTQADLATLVAEASQGRVAGVWSRVETDAPRASVEAAADEARRLDVDAVVALGSGSALHTGKAAALLARRGDTLGRTSGTVHVEERGLPVIAIPTTAGNGSEVSGVAVVKHADLRRKQILVGRALQPEVVLLDPTLLTTVASDLTAATGVDALTHAFEGLTSTDRHPISTALGLESVHLLRSWLPRAVAAPLDLDARGHTLLASAMAGQLATTAYGGVARAVIHALSLGWDTRQGLASAAVLPWSIRFNASDATAAAIYARTAPTFGVAAASDDREAARALADKLERFAADLGLPTRLGALGLGASDLERLSELAFADASHATNPVRLESARGLADALKTLV</sequence>
<feature type="domain" description="Alcohol dehydrogenase iron-type/glycerol dehydrogenase GldA" evidence="3">
    <location>
        <begin position="15"/>
        <end position="180"/>
    </location>
</feature>
<gene>
    <name evidence="5" type="ORF">CMC5_082140</name>
</gene>
<dbReference type="PANTHER" id="PTHR11496">
    <property type="entry name" value="ALCOHOL DEHYDROGENASE"/>
    <property type="match status" value="1"/>
</dbReference>
<organism evidence="5 6">
    <name type="scientific">Chondromyces crocatus</name>
    <dbReference type="NCBI Taxonomy" id="52"/>
    <lineage>
        <taxon>Bacteria</taxon>
        <taxon>Pseudomonadati</taxon>
        <taxon>Myxococcota</taxon>
        <taxon>Polyangia</taxon>
        <taxon>Polyangiales</taxon>
        <taxon>Polyangiaceae</taxon>
        <taxon>Chondromyces</taxon>
    </lineage>
</organism>
<accession>A0A0K1ESY6</accession>
<dbReference type="AlphaFoldDB" id="A0A0K1ESY6"/>
<evidence type="ECO:0000313" key="5">
    <source>
        <dbReference type="EMBL" id="AKT43976.1"/>
    </source>
</evidence>
<feature type="domain" description="Fe-containing alcohol dehydrogenase-like C-terminal" evidence="4">
    <location>
        <begin position="191"/>
        <end position="375"/>
    </location>
</feature>
<evidence type="ECO:0000259" key="4">
    <source>
        <dbReference type="Pfam" id="PF25137"/>
    </source>
</evidence>
<dbReference type="Proteomes" id="UP000067626">
    <property type="component" value="Chromosome"/>
</dbReference>
<dbReference type="InterPro" id="IPR039697">
    <property type="entry name" value="Alcohol_dehydrogenase_Fe"/>
</dbReference>
<dbReference type="GO" id="GO:0004022">
    <property type="term" value="F:alcohol dehydrogenase (NAD+) activity"/>
    <property type="evidence" value="ECO:0007669"/>
    <property type="project" value="TreeGrafter"/>
</dbReference>
<name>A0A0K1ESY6_CHOCO</name>
<dbReference type="Gene3D" id="3.40.50.1970">
    <property type="match status" value="1"/>
</dbReference>
<evidence type="ECO:0000256" key="1">
    <source>
        <dbReference type="ARBA" id="ARBA00007358"/>
    </source>
</evidence>
<dbReference type="OrthoDB" id="9778433at2"/>
<evidence type="ECO:0000313" key="6">
    <source>
        <dbReference type="Proteomes" id="UP000067626"/>
    </source>
</evidence>
<dbReference type="PANTHER" id="PTHR11496:SF102">
    <property type="entry name" value="ALCOHOL DEHYDROGENASE 4"/>
    <property type="match status" value="1"/>
</dbReference>
<dbReference type="Pfam" id="PF00465">
    <property type="entry name" value="Fe-ADH"/>
    <property type="match status" value="1"/>
</dbReference>
<dbReference type="CDD" id="cd08551">
    <property type="entry name" value="Fe-ADH"/>
    <property type="match status" value="1"/>
</dbReference>
<dbReference type="SUPFAM" id="SSF56796">
    <property type="entry name" value="Dehydroquinate synthase-like"/>
    <property type="match status" value="1"/>
</dbReference>
<evidence type="ECO:0000259" key="3">
    <source>
        <dbReference type="Pfam" id="PF00465"/>
    </source>
</evidence>
<dbReference type="Gene3D" id="1.20.1090.10">
    <property type="entry name" value="Dehydroquinate synthase-like - alpha domain"/>
    <property type="match status" value="1"/>
</dbReference>
<protein>
    <submittedName>
        <fullName evidence="5">Uncharacterized protein</fullName>
    </submittedName>
</protein>
<dbReference type="FunFam" id="3.40.50.1970:FF:000003">
    <property type="entry name" value="Alcohol dehydrogenase, iron-containing"/>
    <property type="match status" value="1"/>
</dbReference>
<reference evidence="5 6" key="1">
    <citation type="submission" date="2015-07" db="EMBL/GenBank/DDBJ databases">
        <title>Genome analysis of myxobacterium Chondromyces crocatus Cm c5 reveals a high potential for natural compound synthesis and the genetic basis for the loss of fruiting body formation.</title>
        <authorList>
            <person name="Zaburannyi N."/>
            <person name="Bunk B."/>
            <person name="Maier J."/>
            <person name="Overmann J."/>
            <person name="Mueller R."/>
        </authorList>
    </citation>
    <scope>NUCLEOTIDE SEQUENCE [LARGE SCALE GENOMIC DNA]</scope>
    <source>
        <strain evidence="5 6">Cm c5</strain>
    </source>
</reference>
<evidence type="ECO:0000256" key="2">
    <source>
        <dbReference type="ARBA" id="ARBA00023002"/>
    </source>
</evidence>
<dbReference type="Pfam" id="PF25137">
    <property type="entry name" value="ADH_Fe_C"/>
    <property type="match status" value="1"/>
</dbReference>
<dbReference type="RefSeq" id="WP_050435372.1">
    <property type="nucleotide sequence ID" value="NZ_CP012159.1"/>
</dbReference>
<keyword evidence="2" id="KW-0560">Oxidoreductase</keyword>
<dbReference type="EMBL" id="CP012159">
    <property type="protein sequence ID" value="AKT43976.1"/>
    <property type="molecule type" value="Genomic_DNA"/>
</dbReference>
<dbReference type="STRING" id="52.CMC5_082140"/>
<dbReference type="InterPro" id="IPR056798">
    <property type="entry name" value="ADH_Fe_C"/>
</dbReference>
<keyword evidence="6" id="KW-1185">Reference proteome</keyword>